<evidence type="ECO:0000313" key="2">
    <source>
        <dbReference type="Proteomes" id="UP001169063"/>
    </source>
</evidence>
<organism evidence="1 2">
    <name type="scientific">Peiella sedimenti</name>
    <dbReference type="NCBI Taxonomy" id="3061083"/>
    <lineage>
        <taxon>Bacteria</taxon>
        <taxon>Pseudomonadati</taxon>
        <taxon>Pseudomonadota</taxon>
        <taxon>Alphaproteobacteria</taxon>
        <taxon>Caulobacterales</taxon>
        <taxon>Caulobacteraceae</taxon>
        <taxon>Peiella</taxon>
    </lineage>
</organism>
<comment type="caution">
    <text evidence="1">The sequence shown here is derived from an EMBL/GenBank/DDBJ whole genome shotgun (WGS) entry which is preliminary data.</text>
</comment>
<proteinExistence type="predicted"/>
<dbReference type="RefSeq" id="WP_302110270.1">
    <property type="nucleotide sequence ID" value="NZ_JAUKTR010000004.1"/>
</dbReference>
<dbReference type="EMBL" id="JAUKTR010000004">
    <property type="protein sequence ID" value="MDO1559838.1"/>
    <property type="molecule type" value="Genomic_DNA"/>
</dbReference>
<sequence>MPTTDNSRIVALAVRHFEPYGTADQLAVYFDQDGGIVPSDDVRAASSERGTTSNGVEWFTPNPGEGYFAHLMQRSVWAGGSGDGKSVELYGPDFHVEITIHRGLADEVAAIRPIIIRDSPDLSPFLAKAVGW</sequence>
<name>A0ABT8SQ71_9CAUL</name>
<evidence type="ECO:0000313" key="1">
    <source>
        <dbReference type="EMBL" id="MDO1559838.1"/>
    </source>
</evidence>
<dbReference type="Proteomes" id="UP001169063">
    <property type="component" value="Unassembled WGS sequence"/>
</dbReference>
<protein>
    <submittedName>
        <fullName evidence="1">Uncharacterized protein</fullName>
    </submittedName>
</protein>
<reference evidence="1" key="1">
    <citation type="submission" date="2023-07" db="EMBL/GenBank/DDBJ databases">
        <title>Brevundimonas soil sp. nov., isolated from the soil of chemical plant.</title>
        <authorList>
            <person name="Wu N."/>
        </authorList>
    </citation>
    <scope>NUCLEOTIDE SEQUENCE</scope>
    <source>
        <strain evidence="1">XZ-24</strain>
    </source>
</reference>
<gene>
    <name evidence="1" type="ORF">Q0812_10410</name>
</gene>
<keyword evidence="2" id="KW-1185">Reference proteome</keyword>
<accession>A0ABT8SQ71</accession>